<dbReference type="PANTHER" id="PTHR10283">
    <property type="entry name" value="SOLUTE CARRIER FAMILY 13 MEMBER"/>
    <property type="match status" value="1"/>
</dbReference>
<feature type="transmembrane region" description="Helical" evidence="8">
    <location>
        <begin position="173"/>
        <end position="195"/>
    </location>
</feature>
<keyword evidence="4 8" id="KW-0812">Transmembrane</keyword>
<feature type="transmembrane region" description="Helical" evidence="8">
    <location>
        <begin position="126"/>
        <end position="144"/>
    </location>
</feature>
<feature type="transmembrane region" description="Helical" evidence="8">
    <location>
        <begin position="37"/>
        <end position="66"/>
    </location>
</feature>
<evidence type="ECO:0000256" key="6">
    <source>
        <dbReference type="ARBA" id="ARBA00023136"/>
    </source>
</evidence>
<dbReference type="RefSeq" id="WP_119311484.1">
    <property type="nucleotide sequence ID" value="NZ_CP034413.3"/>
</dbReference>
<evidence type="ECO:0000313" key="9">
    <source>
        <dbReference type="EMBL" id="QCI58594.1"/>
    </source>
</evidence>
<evidence type="ECO:0000256" key="8">
    <source>
        <dbReference type="SAM" id="Phobius"/>
    </source>
</evidence>
<dbReference type="EMBL" id="CP034413">
    <property type="protein sequence ID" value="QCI58594.1"/>
    <property type="molecule type" value="Genomic_DNA"/>
</dbReference>
<evidence type="ECO:0000256" key="4">
    <source>
        <dbReference type="ARBA" id="ARBA00022692"/>
    </source>
</evidence>
<evidence type="ECO:0000256" key="2">
    <source>
        <dbReference type="ARBA" id="ARBA00006772"/>
    </source>
</evidence>
<evidence type="ECO:0000313" key="10">
    <source>
        <dbReference type="Proteomes" id="UP000298642"/>
    </source>
</evidence>
<dbReference type="InterPro" id="IPR001898">
    <property type="entry name" value="SLC13A/DASS"/>
</dbReference>
<evidence type="ECO:0000256" key="5">
    <source>
        <dbReference type="ARBA" id="ARBA00022989"/>
    </source>
</evidence>
<dbReference type="NCBIfam" id="TIGR00785">
    <property type="entry name" value="dass"/>
    <property type="match status" value="1"/>
</dbReference>
<dbReference type="KEGG" id="obj:EIO64_04615"/>
<keyword evidence="10" id="KW-1185">Reference proteome</keyword>
<dbReference type="CDD" id="cd01115">
    <property type="entry name" value="SLC13_permease"/>
    <property type="match status" value="1"/>
</dbReference>
<feature type="transmembrane region" description="Helical" evidence="8">
    <location>
        <begin position="86"/>
        <end position="105"/>
    </location>
</feature>
<gene>
    <name evidence="9" type="ORF">EIO64_04615</name>
</gene>
<keyword evidence="6 8" id="KW-0472">Membrane</keyword>
<protein>
    <recommendedName>
        <fullName evidence="3">Sodium-dependent dicarboxylate transporter SdcS</fullName>
    </recommendedName>
    <alternativeName>
        <fullName evidence="7">Na(+)/dicarboxylate symporter</fullName>
    </alternativeName>
</protein>
<feature type="transmembrane region" description="Helical" evidence="8">
    <location>
        <begin position="216"/>
        <end position="235"/>
    </location>
</feature>
<evidence type="ECO:0000256" key="3">
    <source>
        <dbReference type="ARBA" id="ARBA00020150"/>
    </source>
</evidence>
<comment type="subcellular location">
    <subcellularLocation>
        <location evidence="1">Membrane</location>
        <topology evidence="1">Multi-pass membrane protein</topology>
    </subcellularLocation>
</comment>
<comment type="similarity">
    <text evidence="2">Belongs to the SLC13A/DASS transporter (TC 2.A.47) family. NADC subfamily.</text>
</comment>
<dbReference type="GO" id="GO:0008514">
    <property type="term" value="F:organic anion transmembrane transporter activity"/>
    <property type="evidence" value="ECO:0007669"/>
    <property type="project" value="UniProtKB-ARBA"/>
</dbReference>
<organism evidence="9 10">
    <name type="scientific">Dysosmobacter welbionis</name>
    <dbReference type="NCBI Taxonomy" id="2093857"/>
    <lineage>
        <taxon>Bacteria</taxon>
        <taxon>Bacillati</taxon>
        <taxon>Bacillota</taxon>
        <taxon>Clostridia</taxon>
        <taxon>Eubacteriales</taxon>
        <taxon>Oscillospiraceae</taxon>
        <taxon>Dysosmobacter</taxon>
    </lineage>
</organism>
<feature type="transmembrane region" description="Helical" evidence="8">
    <location>
        <begin position="6"/>
        <end position="25"/>
    </location>
</feature>
<keyword evidence="5 8" id="KW-1133">Transmembrane helix</keyword>
<evidence type="ECO:0000256" key="7">
    <source>
        <dbReference type="ARBA" id="ARBA00031174"/>
    </source>
</evidence>
<reference evidence="10" key="1">
    <citation type="submission" date="2018-12" db="EMBL/GenBank/DDBJ databases">
        <title>Dusodibacter welbiota gen. nov., sp. nov., isolated from human faeces and emended description of the Oscillibacter genus.</title>
        <authorList>
            <person name="Le Roy T."/>
            <person name="Van der Smissen P."/>
            <person name="Delzenne N."/>
            <person name="Muccioli G."/>
            <person name="Collet J.F."/>
            <person name="Cani P.D."/>
        </authorList>
    </citation>
    <scope>NUCLEOTIDE SEQUENCE [LARGE SCALE GENOMIC DNA]</scope>
    <source>
        <strain evidence="10">J115</strain>
    </source>
</reference>
<dbReference type="GO" id="GO:1905039">
    <property type="term" value="P:carboxylic acid transmembrane transport"/>
    <property type="evidence" value="ECO:0007669"/>
    <property type="project" value="UniProtKB-ARBA"/>
</dbReference>
<sequence>MGKTKVQKIGFLVGIVAMLVIGFMPTPEGLSLVGQRVLAVTVLMVVFWITEAMPIPFTALLPIFLFPVMQITGSKGQNDITLFAHYAYSTCYLLVGVGFLSGAMVKHGLHKRIALGIVSKVGKKPTTLILGFIIAVGFVSMWMSNTTATVMMLPVALAISSTLGDNAAGLKKAMVLAIPYAATIGGMATVIGTTTNPTGIGLIRETIGIDIDFLDWMKIGLPFTVILIPFFWLYMVKFFKVDKMPPTDISIARRQYEELGPMNKGEKWVAAIFVLCVILWVTRSLVWGDWFPYATDETIAMFGAILVMIAPMDYKKGEYVCDWKTGFNDIPWNAVILLGGSMVMGNAFRDAGCAEWIANMLSGLAGMNSILIVILVGIVTAVLTELTTNAVVVAAFIPVLAGVGEAIGVSPFAMMIACMLACNFAFMLPPGTPPNAIAYGSGEIELKDMLKCGLGLKLIALIIFPIVLYFITMGIFGVGTV</sequence>
<feature type="transmembrane region" description="Helical" evidence="8">
    <location>
        <begin position="360"/>
        <end position="383"/>
    </location>
</feature>
<proteinExistence type="inferred from homology"/>
<dbReference type="AlphaFoldDB" id="A0A4D7AGE8"/>
<dbReference type="GO" id="GO:0005886">
    <property type="term" value="C:plasma membrane"/>
    <property type="evidence" value="ECO:0007669"/>
    <property type="project" value="TreeGrafter"/>
</dbReference>
<feature type="transmembrane region" description="Helical" evidence="8">
    <location>
        <begin position="268"/>
        <end position="286"/>
    </location>
</feature>
<name>A0A4D7AGE8_9FIRM</name>
<feature type="transmembrane region" description="Helical" evidence="8">
    <location>
        <begin position="458"/>
        <end position="478"/>
    </location>
</feature>
<feature type="transmembrane region" description="Helical" evidence="8">
    <location>
        <begin position="395"/>
        <end position="422"/>
    </location>
</feature>
<accession>A0A4D7AGE8</accession>
<dbReference type="Pfam" id="PF00939">
    <property type="entry name" value="Na_sulph_symp"/>
    <property type="match status" value="1"/>
</dbReference>
<dbReference type="GeneID" id="89522380"/>
<evidence type="ECO:0000256" key="1">
    <source>
        <dbReference type="ARBA" id="ARBA00004141"/>
    </source>
</evidence>
<dbReference type="Proteomes" id="UP000298642">
    <property type="component" value="Chromosome"/>
</dbReference>
<feature type="transmembrane region" description="Helical" evidence="8">
    <location>
        <begin position="330"/>
        <end position="348"/>
    </location>
</feature>
<dbReference type="PANTHER" id="PTHR10283:SF82">
    <property type="entry name" value="SOLUTE CARRIER FAMILY 13 MEMBER 2"/>
    <property type="match status" value="1"/>
</dbReference>
<feature type="transmembrane region" description="Helical" evidence="8">
    <location>
        <begin position="293"/>
        <end position="310"/>
    </location>
</feature>